<reference evidence="2" key="1">
    <citation type="journal article" date="2020" name="Microb. Genom.">
        <title>Genetic diversity of clinical and environmental Mucorales isolates obtained from an investigation of mucormycosis cases among solid organ transplant recipients.</title>
        <authorList>
            <person name="Nguyen M.H."/>
            <person name="Kaul D."/>
            <person name="Muto C."/>
            <person name="Cheng S.J."/>
            <person name="Richter R.A."/>
            <person name="Bruno V.M."/>
            <person name="Liu G."/>
            <person name="Beyhan S."/>
            <person name="Sundermann A.J."/>
            <person name="Mounaud S."/>
            <person name="Pasculle A.W."/>
            <person name="Nierman W.C."/>
            <person name="Driscoll E."/>
            <person name="Cumbie R."/>
            <person name="Clancy C.J."/>
            <person name="Dupont C.L."/>
        </authorList>
    </citation>
    <scope>NUCLEOTIDE SEQUENCE</scope>
    <source>
        <strain evidence="2">GL16</strain>
    </source>
</reference>
<name>A0A9P6YKB1_RHIOR</name>
<comment type="caution">
    <text evidence="2">The sequence shown here is derived from an EMBL/GenBank/DDBJ whole genome shotgun (WGS) entry which is preliminary data.</text>
</comment>
<gene>
    <name evidence="2" type="ORF">G6F51_002259</name>
</gene>
<evidence type="ECO:0000256" key="1">
    <source>
        <dbReference type="SAM" id="MobiDB-lite"/>
    </source>
</evidence>
<evidence type="ECO:0000313" key="3">
    <source>
        <dbReference type="Proteomes" id="UP000717996"/>
    </source>
</evidence>
<feature type="compositionally biased region" description="Basic and acidic residues" evidence="1">
    <location>
        <begin position="88"/>
        <end position="104"/>
    </location>
</feature>
<dbReference type="EMBL" id="JAANIT010000189">
    <property type="protein sequence ID" value="KAG1550760.1"/>
    <property type="molecule type" value="Genomic_DNA"/>
</dbReference>
<sequence length="118" mass="12323">MASVRSQSVAELVLCTVGRPGRRTSSSAVHSAVLIGVVGRAVGVVGLVVKTDDGLEAVFSELQKTFLHERVGDGSRPGGMVCSWHGKTKPDKDNTAMDDPRKGDGSGLWVAEEDMASG</sequence>
<organism evidence="2 3">
    <name type="scientific">Rhizopus oryzae</name>
    <name type="common">Mucormycosis agent</name>
    <name type="synonym">Rhizopus arrhizus var. delemar</name>
    <dbReference type="NCBI Taxonomy" id="64495"/>
    <lineage>
        <taxon>Eukaryota</taxon>
        <taxon>Fungi</taxon>
        <taxon>Fungi incertae sedis</taxon>
        <taxon>Mucoromycota</taxon>
        <taxon>Mucoromycotina</taxon>
        <taxon>Mucoromycetes</taxon>
        <taxon>Mucorales</taxon>
        <taxon>Mucorineae</taxon>
        <taxon>Rhizopodaceae</taxon>
        <taxon>Rhizopus</taxon>
    </lineage>
</organism>
<protein>
    <submittedName>
        <fullName evidence="2">Uncharacterized protein</fullName>
    </submittedName>
</protein>
<proteinExistence type="predicted"/>
<dbReference type="AlphaFoldDB" id="A0A9P6YKB1"/>
<evidence type="ECO:0000313" key="2">
    <source>
        <dbReference type="EMBL" id="KAG1550760.1"/>
    </source>
</evidence>
<feature type="region of interest" description="Disordered" evidence="1">
    <location>
        <begin position="77"/>
        <end position="118"/>
    </location>
</feature>
<accession>A0A9P6YKB1</accession>
<dbReference type="Proteomes" id="UP000717996">
    <property type="component" value="Unassembled WGS sequence"/>
</dbReference>